<dbReference type="GO" id="GO:0016020">
    <property type="term" value="C:membrane"/>
    <property type="evidence" value="ECO:0007669"/>
    <property type="project" value="UniProtKB-SubCell"/>
</dbReference>
<feature type="region of interest" description="Disordered" evidence="6">
    <location>
        <begin position="361"/>
        <end position="424"/>
    </location>
</feature>
<feature type="compositionally biased region" description="Polar residues" evidence="6">
    <location>
        <begin position="119"/>
        <end position="128"/>
    </location>
</feature>
<evidence type="ECO:0000256" key="1">
    <source>
        <dbReference type="ARBA" id="ARBA00004370"/>
    </source>
</evidence>
<keyword evidence="8" id="KW-1185">Reference proteome</keyword>
<feature type="region of interest" description="Disordered" evidence="6">
    <location>
        <begin position="77"/>
        <end position="144"/>
    </location>
</feature>
<feature type="compositionally biased region" description="Basic and acidic residues" evidence="6">
    <location>
        <begin position="471"/>
        <end position="482"/>
    </location>
</feature>
<feature type="compositionally biased region" description="Polar residues" evidence="6">
    <location>
        <begin position="400"/>
        <end position="411"/>
    </location>
</feature>
<dbReference type="Proteomes" id="UP000694388">
    <property type="component" value="Unplaced"/>
</dbReference>
<keyword evidence="4" id="KW-0472">Membrane</keyword>
<evidence type="ECO:0000256" key="4">
    <source>
        <dbReference type="ARBA" id="ARBA00023136"/>
    </source>
</evidence>
<feature type="compositionally biased region" description="Polar residues" evidence="6">
    <location>
        <begin position="497"/>
        <end position="512"/>
    </location>
</feature>
<evidence type="ECO:0000256" key="6">
    <source>
        <dbReference type="SAM" id="MobiDB-lite"/>
    </source>
</evidence>
<evidence type="ECO:0000256" key="3">
    <source>
        <dbReference type="ARBA" id="ARBA00022989"/>
    </source>
</evidence>
<feature type="region of interest" description="Disordered" evidence="6">
    <location>
        <begin position="324"/>
        <end position="347"/>
    </location>
</feature>
<keyword evidence="3" id="KW-1133">Transmembrane helix</keyword>
<feature type="compositionally biased region" description="Basic and acidic residues" evidence="6">
    <location>
        <begin position="129"/>
        <end position="142"/>
    </location>
</feature>
<evidence type="ECO:0000313" key="8">
    <source>
        <dbReference type="Proteomes" id="UP000694388"/>
    </source>
</evidence>
<feature type="compositionally biased region" description="Basic residues" evidence="6">
    <location>
        <begin position="332"/>
        <end position="344"/>
    </location>
</feature>
<protein>
    <submittedName>
        <fullName evidence="7">Uncharacterized protein</fullName>
    </submittedName>
</protein>
<name>A0A8C4QZE2_EPTBU</name>
<proteinExistence type="inferred from homology"/>
<keyword evidence="2" id="KW-0812">Transmembrane</keyword>
<comment type="subcellular location">
    <subcellularLocation>
        <location evidence="1">Membrane</location>
    </subcellularLocation>
</comment>
<evidence type="ECO:0000256" key="2">
    <source>
        <dbReference type="ARBA" id="ARBA00022692"/>
    </source>
</evidence>
<dbReference type="PANTHER" id="PTHR17615">
    <property type="entry name" value="PROTEIN FAM189A"/>
    <property type="match status" value="1"/>
</dbReference>
<accession>A0A8C4QZE2</accession>
<dbReference type="AlphaFoldDB" id="A0A8C4QZE2"/>
<reference evidence="7" key="1">
    <citation type="submission" date="2025-08" db="UniProtKB">
        <authorList>
            <consortium name="Ensembl"/>
        </authorList>
    </citation>
    <scope>IDENTIFICATION</scope>
</reference>
<evidence type="ECO:0000256" key="5">
    <source>
        <dbReference type="ARBA" id="ARBA00034309"/>
    </source>
</evidence>
<dbReference type="InterPro" id="IPR030431">
    <property type="entry name" value="ENTREP1-3"/>
</dbReference>
<comment type="similarity">
    <text evidence="5">Belongs to the ENTREP family.</text>
</comment>
<reference evidence="7" key="2">
    <citation type="submission" date="2025-09" db="UniProtKB">
        <authorList>
            <consortium name="Ensembl"/>
        </authorList>
    </citation>
    <scope>IDENTIFICATION</scope>
</reference>
<sequence>MCGGLYPGELPPPYETVLAQARAMQECDSLLLVMLNPIPACVLAVAQASTVKAQLNSIHILPEPDVIHQAAILTRHLEHQSERHSDSDSYAYEGQSTEGGTLSDASSTEQARDQGGSIPATSTASSSMGDHDSREADARGDGRNAANDLSVRQQVSHFHAFTVENSVPVRTPRVPQAVVTHSVPQGAFTQALEKGHTALKPEVPAHQAPLTVLGSMGRRTCGGRRVSEAATVRWTWERCREGSNARMGHSRQYVDDACRGLGAHDGPLAFVGLQEQRGGSGRQLSGIQHGVEQDATTIDHATDSTTGADFIRSVSRGRASLSLGSNVEGLRRPHRRKERNHSSRRGQATVRARIAVGCTVTQESHRDAEQGEGTAELVGDSSGNNVQATELGECKGDGVRSSTGDTNSTAEKTPGMVMEPTKGQPPSLADLKAYGDAKAIVVKLLETSGSELPPVVRRAPSEGKAAIGAAARERENRHRPDEVMNQTQPGIPGGLGATTSLHAGPSSQSPKASQAGPLSPLHRPELSSEAERAATLVGVIRETVL</sequence>
<dbReference type="PANTHER" id="PTHR17615:SF9">
    <property type="entry name" value="PROTEIN FAM189A1"/>
    <property type="match status" value="1"/>
</dbReference>
<feature type="compositionally biased region" description="Polar residues" evidence="6">
    <location>
        <begin position="94"/>
        <end position="109"/>
    </location>
</feature>
<dbReference type="Ensembl" id="ENSEBUT00000023439.1">
    <property type="protein sequence ID" value="ENSEBUP00000022863.1"/>
    <property type="gene ID" value="ENSEBUG00000014064.1"/>
</dbReference>
<feature type="region of interest" description="Disordered" evidence="6">
    <location>
        <begin position="453"/>
        <end position="531"/>
    </location>
</feature>
<feature type="compositionally biased region" description="Basic and acidic residues" evidence="6">
    <location>
        <begin position="77"/>
        <end position="87"/>
    </location>
</feature>
<evidence type="ECO:0000313" key="7">
    <source>
        <dbReference type="Ensembl" id="ENSEBUP00000022863.1"/>
    </source>
</evidence>
<feature type="compositionally biased region" description="Basic and acidic residues" evidence="6">
    <location>
        <begin position="522"/>
        <end position="531"/>
    </location>
</feature>
<organism evidence="7 8">
    <name type="scientific">Eptatretus burgeri</name>
    <name type="common">Inshore hagfish</name>
    <dbReference type="NCBI Taxonomy" id="7764"/>
    <lineage>
        <taxon>Eukaryota</taxon>
        <taxon>Metazoa</taxon>
        <taxon>Chordata</taxon>
        <taxon>Craniata</taxon>
        <taxon>Vertebrata</taxon>
        <taxon>Cyclostomata</taxon>
        <taxon>Myxini</taxon>
        <taxon>Myxiniformes</taxon>
        <taxon>Myxinidae</taxon>
        <taxon>Eptatretinae</taxon>
        <taxon>Eptatretus</taxon>
    </lineage>
</organism>